<reference evidence="10 11" key="1">
    <citation type="journal article" date="2019" name="Int. J. Syst. Evol. Microbiol.">
        <title>The Global Catalogue of Microorganisms (GCM) 10K type strain sequencing project: providing services to taxonomists for standard genome sequencing and annotation.</title>
        <authorList>
            <consortium name="The Broad Institute Genomics Platform"/>
            <consortium name="The Broad Institute Genome Sequencing Center for Infectious Disease"/>
            <person name="Wu L."/>
            <person name="Ma J."/>
        </authorList>
    </citation>
    <scope>NUCLEOTIDE SEQUENCE [LARGE SCALE GENOMIC DNA]</scope>
    <source>
        <strain evidence="10 11">JCM 10671</strain>
    </source>
</reference>
<dbReference type="Proteomes" id="UP001500957">
    <property type="component" value="Unassembled WGS sequence"/>
</dbReference>
<evidence type="ECO:0000313" key="10">
    <source>
        <dbReference type="EMBL" id="GAA0624022.1"/>
    </source>
</evidence>
<keyword evidence="5 8" id="KW-0472">Membrane</keyword>
<dbReference type="InterPro" id="IPR013833">
    <property type="entry name" value="Cyt_c_oxidase_su3_a-hlx"/>
</dbReference>
<dbReference type="PANTHER" id="PTHR11403:SF6">
    <property type="entry name" value="NITRIC OXIDE REDUCTASE SUBUNIT E"/>
    <property type="match status" value="1"/>
</dbReference>
<evidence type="ECO:0000256" key="1">
    <source>
        <dbReference type="ARBA" id="ARBA00004141"/>
    </source>
</evidence>
<sequence length="157" mass="17327">MVLALRGQDPAEFVAAQQTLHVEWGVLNTIVLLTSSLFVVLGVRRAAERDPRAPRLLLAAVACGLIFAGVKAIEYTTLVQDGHRPAGDEFHAYYFMFTGVHLAHVLIGMSALLFAARLARPSFTGTHRNGALEGIATFWHLVDLLWIMLFATLYLMH</sequence>
<evidence type="ECO:0000256" key="7">
    <source>
        <dbReference type="RuleBase" id="RU003376"/>
    </source>
</evidence>
<dbReference type="InterPro" id="IPR035973">
    <property type="entry name" value="Cyt_c_oxidase_su3-like_sf"/>
</dbReference>
<evidence type="ECO:0000259" key="9">
    <source>
        <dbReference type="PROSITE" id="PS50253"/>
    </source>
</evidence>
<dbReference type="InterPro" id="IPR024791">
    <property type="entry name" value="Cyt_c/ubiquinol_Oxase_su3"/>
</dbReference>
<evidence type="ECO:0000256" key="6">
    <source>
        <dbReference type="ARBA" id="ARBA00031400"/>
    </source>
</evidence>
<dbReference type="EMBL" id="BAAAHE010000023">
    <property type="protein sequence ID" value="GAA0624022.1"/>
    <property type="molecule type" value="Genomic_DNA"/>
</dbReference>
<keyword evidence="4 8" id="KW-1133">Transmembrane helix</keyword>
<accession>A0ABN1GYY7</accession>
<evidence type="ECO:0000256" key="5">
    <source>
        <dbReference type="ARBA" id="ARBA00023136"/>
    </source>
</evidence>
<feature type="transmembrane region" description="Helical" evidence="8">
    <location>
        <begin position="137"/>
        <end position="156"/>
    </location>
</feature>
<evidence type="ECO:0000256" key="3">
    <source>
        <dbReference type="ARBA" id="ARBA00022692"/>
    </source>
</evidence>
<proteinExistence type="inferred from homology"/>
<evidence type="ECO:0000256" key="8">
    <source>
        <dbReference type="SAM" id="Phobius"/>
    </source>
</evidence>
<gene>
    <name evidence="10" type="ORF">GCM10009547_28940</name>
</gene>
<evidence type="ECO:0000313" key="11">
    <source>
        <dbReference type="Proteomes" id="UP001500957"/>
    </source>
</evidence>
<keyword evidence="11" id="KW-1185">Reference proteome</keyword>
<dbReference type="PANTHER" id="PTHR11403">
    <property type="entry name" value="CYTOCHROME C OXIDASE SUBUNIT III"/>
    <property type="match status" value="1"/>
</dbReference>
<feature type="transmembrane region" description="Helical" evidence="8">
    <location>
        <begin position="24"/>
        <end position="43"/>
    </location>
</feature>
<comment type="subcellular location">
    <subcellularLocation>
        <location evidence="7">Cell membrane</location>
        <topology evidence="7">Multi-pass membrane protein</topology>
    </subcellularLocation>
    <subcellularLocation>
        <location evidence="1">Membrane</location>
        <topology evidence="1">Multi-pass membrane protein</topology>
    </subcellularLocation>
</comment>
<protein>
    <recommendedName>
        <fullName evidence="6">Cytochrome aa3 subunit 3</fullName>
    </recommendedName>
</protein>
<dbReference type="Gene3D" id="1.20.120.80">
    <property type="entry name" value="Cytochrome c oxidase, subunit III, four-helix bundle"/>
    <property type="match status" value="1"/>
</dbReference>
<feature type="domain" description="Heme-copper oxidase subunit III family profile" evidence="9">
    <location>
        <begin position="1"/>
        <end position="157"/>
    </location>
</feature>
<evidence type="ECO:0000256" key="2">
    <source>
        <dbReference type="ARBA" id="ARBA00010581"/>
    </source>
</evidence>
<dbReference type="Pfam" id="PF00510">
    <property type="entry name" value="COX3"/>
    <property type="match status" value="1"/>
</dbReference>
<comment type="similarity">
    <text evidence="2 7">Belongs to the cytochrome c oxidase subunit 3 family.</text>
</comment>
<dbReference type="SUPFAM" id="SSF81452">
    <property type="entry name" value="Cytochrome c oxidase subunit III-like"/>
    <property type="match status" value="1"/>
</dbReference>
<dbReference type="InterPro" id="IPR000298">
    <property type="entry name" value="Cyt_c_oxidase-like_su3"/>
</dbReference>
<dbReference type="PROSITE" id="PS50253">
    <property type="entry name" value="COX3"/>
    <property type="match status" value="1"/>
</dbReference>
<organism evidence="10 11">
    <name type="scientific">Sporichthya brevicatena</name>
    <dbReference type="NCBI Taxonomy" id="171442"/>
    <lineage>
        <taxon>Bacteria</taxon>
        <taxon>Bacillati</taxon>
        <taxon>Actinomycetota</taxon>
        <taxon>Actinomycetes</taxon>
        <taxon>Sporichthyales</taxon>
        <taxon>Sporichthyaceae</taxon>
        <taxon>Sporichthya</taxon>
    </lineage>
</organism>
<feature type="transmembrane region" description="Helical" evidence="8">
    <location>
        <begin position="55"/>
        <end position="73"/>
    </location>
</feature>
<evidence type="ECO:0000256" key="4">
    <source>
        <dbReference type="ARBA" id="ARBA00022989"/>
    </source>
</evidence>
<name>A0ABN1GYY7_9ACTN</name>
<keyword evidence="3 7" id="KW-0812">Transmembrane</keyword>
<feature type="transmembrane region" description="Helical" evidence="8">
    <location>
        <begin position="93"/>
        <end position="116"/>
    </location>
</feature>
<comment type="caution">
    <text evidence="10">The sequence shown here is derived from an EMBL/GenBank/DDBJ whole genome shotgun (WGS) entry which is preliminary data.</text>
</comment>